<dbReference type="Proteomes" id="UP001163324">
    <property type="component" value="Chromosome 6"/>
</dbReference>
<reference evidence="1" key="1">
    <citation type="submission" date="2022-10" db="EMBL/GenBank/DDBJ databases">
        <title>Complete Genome of Trichothecium roseum strain YXFP-22015, a Plant Pathogen Isolated from Citrus.</title>
        <authorList>
            <person name="Wang Y."/>
            <person name="Zhu L."/>
        </authorList>
    </citation>
    <scope>NUCLEOTIDE SEQUENCE</scope>
    <source>
        <strain evidence="1">YXFP-22015</strain>
    </source>
</reference>
<accession>A0ACC0UXE7</accession>
<proteinExistence type="predicted"/>
<organism evidence="1 2">
    <name type="scientific">Trichothecium roseum</name>
    <dbReference type="NCBI Taxonomy" id="47278"/>
    <lineage>
        <taxon>Eukaryota</taxon>
        <taxon>Fungi</taxon>
        <taxon>Dikarya</taxon>
        <taxon>Ascomycota</taxon>
        <taxon>Pezizomycotina</taxon>
        <taxon>Sordariomycetes</taxon>
        <taxon>Hypocreomycetidae</taxon>
        <taxon>Hypocreales</taxon>
        <taxon>Hypocreales incertae sedis</taxon>
        <taxon>Trichothecium</taxon>
    </lineage>
</organism>
<sequence>MTLRPCRAGLARGAQALRAGCIHHRACYRTTTDGRGRTPPSSSSSHMSFDSESTMTTTSSSSSSRSGGGGADSKRYSSSNVSPTPRWKQTPPQMKAPIQMDFAKNPLNKLWKVNSDPAKLDAAYDRLLGPGGSRLLPEELKWLAVTHKSFDQGRRGFNDKLALTGRMALVMEVTKDTVSRPPLGPTPAPDEFGREPFAHPQLRSVDNLFFRTPLHVVGKDKLSLLAERVGLSEVIRWKPRKPGSLDASGIDVVLTGTMYAIIGAITLQHGLEVANKVLREKILPELPSEDK</sequence>
<name>A0ACC0UXE7_9HYPO</name>
<evidence type="ECO:0000313" key="1">
    <source>
        <dbReference type="EMBL" id="KAI9898739.1"/>
    </source>
</evidence>
<evidence type="ECO:0000313" key="2">
    <source>
        <dbReference type="Proteomes" id="UP001163324"/>
    </source>
</evidence>
<protein>
    <submittedName>
        <fullName evidence="1">Uncharacterized protein</fullName>
    </submittedName>
</protein>
<gene>
    <name evidence="1" type="ORF">N3K66_007099</name>
</gene>
<dbReference type="EMBL" id="CM047945">
    <property type="protein sequence ID" value="KAI9898739.1"/>
    <property type="molecule type" value="Genomic_DNA"/>
</dbReference>
<keyword evidence="2" id="KW-1185">Reference proteome</keyword>
<comment type="caution">
    <text evidence="1">The sequence shown here is derived from an EMBL/GenBank/DDBJ whole genome shotgun (WGS) entry which is preliminary data.</text>
</comment>